<evidence type="ECO:0000313" key="1">
    <source>
        <dbReference type="EMBL" id="QDT65918.1"/>
    </source>
</evidence>
<sequence length="106" mass="11692">MSISKKGSRRIVVDGHVYVWKIRGKSSFVQGTCGSAIASAVKHLEENGSTLVIYFPCSRLDSRGESETNSITPSLIEQGIRSAISEGWKPKESGPTYYYDFEMPAE</sequence>
<dbReference type="EMBL" id="CP036316">
    <property type="protein sequence ID" value="QDT65918.1"/>
    <property type="molecule type" value="Genomic_DNA"/>
</dbReference>
<organism evidence="1 2">
    <name type="scientific">Calycomorphotria hydatis</name>
    <dbReference type="NCBI Taxonomy" id="2528027"/>
    <lineage>
        <taxon>Bacteria</taxon>
        <taxon>Pseudomonadati</taxon>
        <taxon>Planctomycetota</taxon>
        <taxon>Planctomycetia</taxon>
        <taxon>Planctomycetales</taxon>
        <taxon>Planctomycetaceae</taxon>
        <taxon>Calycomorphotria</taxon>
    </lineage>
</organism>
<dbReference type="KEGG" id="chya:V22_31810"/>
<protein>
    <submittedName>
        <fullName evidence="1">Uncharacterized protein</fullName>
    </submittedName>
</protein>
<keyword evidence="2" id="KW-1185">Reference proteome</keyword>
<evidence type="ECO:0000313" key="2">
    <source>
        <dbReference type="Proteomes" id="UP000319976"/>
    </source>
</evidence>
<name>A0A517TC13_9PLAN</name>
<reference evidence="1 2" key="1">
    <citation type="submission" date="2019-02" db="EMBL/GenBank/DDBJ databases">
        <title>Deep-cultivation of Planctomycetes and their phenomic and genomic characterization uncovers novel biology.</title>
        <authorList>
            <person name="Wiegand S."/>
            <person name="Jogler M."/>
            <person name="Boedeker C."/>
            <person name="Pinto D."/>
            <person name="Vollmers J."/>
            <person name="Rivas-Marin E."/>
            <person name="Kohn T."/>
            <person name="Peeters S.H."/>
            <person name="Heuer A."/>
            <person name="Rast P."/>
            <person name="Oberbeckmann S."/>
            <person name="Bunk B."/>
            <person name="Jeske O."/>
            <person name="Meyerdierks A."/>
            <person name="Storesund J.E."/>
            <person name="Kallscheuer N."/>
            <person name="Luecker S."/>
            <person name="Lage O.M."/>
            <person name="Pohl T."/>
            <person name="Merkel B.J."/>
            <person name="Hornburger P."/>
            <person name="Mueller R.-W."/>
            <person name="Bruemmer F."/>
            <person name="Labrenz M."/>
            <person name="Spormann A.M."/>
            <person name="Op den Camp H."/>
            <person name="Overmann J."/>
            <person name="Amann R."/>
            <person name="Jetten M.S.M."/>
            <person name="Mascher T."/>
            <person name="Medema M.H."/>
            <person name="Devos D.P."/>
            <person name="Kaster A.-K."/>
            <person name="Ovreas L."/>
            <person name="Rohde M."/>
            <person name="Galperin M.Y."/>
            <person name="Jogler C."/>
        </authorList>
    </citation>
    <scope>NUCLEOTIDE SEQUENCE [LARGE SCALE GENOMIC DNA]</scope>
    <source>
        <strain evidence="1 2">V22</strain>
    </source>
</reference>
<gene>
    <name evidence="1" type="ORF">V22_31810</name>
</gene>
<dbReference type="AlphaFoldDB" id="A0A517TC13"/>
<proteinExistence type="predicted"/>
<dbReference type="Proteomes" id="UP000319976">
    <property type="component" value="Chromosome"/>
</dbReference>
<accession>A0A517TC13</accession>